<accession>W2CN01</accession>
<feature type="non-terminal residue" evidence="2">
    <location>
        <position position="1"/>
    </location>
</feature>
<gene>
    <name evidence="2" type="ORF">T230_07280</name>
</gene>
<organism evidence="2 3">
    <name type="scientific">Tannerella sp. oral taxon BU063 isolate Cell 1/3</name>
    <dbReference type="NCBI Taxonomy" id="1411022"/>
    <lineage>
        <taxon>Bacteria</taxon>
        <taxon>Pseudomonadati</taxon>
        <taxon>Bacteroidota</taxon>
        <taxon>Bacteroidia</taxon>
        <taxon>Bacteroidales</taxon>
        <taxon>Tannerellaceae</taxon>
        <taxon>Tannerella</taxon>
    </lineage>
</organism>
<protein>
    <recommendedName>
        <fullName evidence="1">DUF4180 domain-containing protein</fullName>
    </recommendedName>
</protein>
<evidence type="ECO:0000313" key="2">
    <source>
        <dbReference type="EMBL" id="ETK08413.1"/>
    </source>
</evidence>
<dbReference type="Pfam" id="PF13788">
    <property type="entry name" value="DUF4180"/>
    <property type="match status" value="1"/>
</dbReference>
<dbReference type="PATRIC" id="fig|1411022.3.peg.735"/>
<comment type="caution">
    <text evidence="2">The sequence shown here is derived from an EMBL/GenBank/DDBJ whole genome shotgun (WGS) entry which is preliminary data.</text>
</comment>
<evidence type="ECO:0000313" key="3">
    <source>
        <dbReference type="Proteomes" id="UP000034982"/>
    </source>
</evidence>
<dbReference type="InterPro" id="IPR025438">
    <property type="entry name" value="DUF4180"/>
</dbReference>
<dbReference type="Proteomes" id="UP000034982">
    <property type="component" value="Unassembled WGS sequence"/>
</dbReference>
<evidence type="ECO:0000259" key="1">
    <source>
        <dbReference type="Pfam" id="PF13788"/>
    </source>
</evidence>
<sequence>PCHLLRTRKRDAQGGIHIPFFLKKNKRIMNFAVHQAENKKIAEIQASEIVIHSTEDAMNLMGDLYYQGYDGLILHEEQVTPAFFDLKTKMAGEILQKFSNYRFPLVLIGDFSKFPSQSLQNFIRESNKGRQVNFVRTLPEALQLLSKP</sequence>
<name>W2CN01_9BACT</name>
<feature type="domain" description="DUF4180" evidence="1">
    <location>
        <begin position="37"/>
        <end position="143"/>
    </location>
</feature>
<reference evidence="2 3" key="1">
    <citation type="submission" date="2013-11" db="EMBL/GenBank/DDBJ databases">
        <title>Single cell genomics of uncultured Tannerella BU063 (oral taxon 286).</title>
        <authorList>
            <person name="Beall C.J."/>
            <person name="Campbell A.G."/>
            <person name="Griffen A.L."/>
            <person name="Podar M."/>
            <person name="Leys E.J."/>
        </authorList>
    </citation>
    <scope>NUCLEOTIDE SEQUENCE [LARGE SCALE GENOMIC DNA]</scope>
    <source>
        <strain evidence="2">Cell 1/3</strain>
    </source>
</reference>
<dbReference type="AlphaFoldDB" id="W2CN01"/>
<dbReference type="EMBL" id="AYYE01000932">
    <property type="protein sequence ID" value="ETK08413.1"/>
    <property type="molecule type" value="Genomic_DNA"/>
</dbReference>
<proteinExistence type="predicted"/>